<comment type="caution">
    <text evidence="4">The sequence shown here is derived from an EMBL/GenBank/DDBJ whole genome shotgun (WGS) entry which is preliminary data.</text>
</comment>
<dbReference type="Pfam" id="PF17482">
    <property type="entry name" value="Phage_sheath_1C"/>
    <property type="match status" value="1"/>
</dbReference>
<dbReference type="RefSeq" id="WP_087645048.1">
    <property type="nucleotide sequence ID" value="NZ_FCON02000026.1"/>
</dbReference>
<proteinExistence type="inferred from homology"/>
<dbReference type="InterPro" id="IPR020287">
    <property type="entry name" value="Tail_sheath_C"/>
</dbReference>
<dbReference type="InterPro" id="IPR052042">
    <property type="entry name" value="Tail_sheath_structural"/>
</dbReference>
<dbReference type="AlphaFoldDB" id="A0A158IPA8"/>
<accession>A0A158IPA8</accession>
<feature type="domain" description="Tail sheath protein subtilisin-like" evidence="2">
    <location>
        <begin position="246"/>
        <end position="397"/>
    </location>
</feature>
<dbReference type="InterPro" id="IPR035089">
    <property type="entry name" value="Phage_sheath_subtilisin"/>
</dbReference>
<organism evidence="4 5">
    <name type="scientific">Caballeronia choica</name>
    <dbReference type="NCBI Taxonomy" id="326476"/>
    <lineage>
        <taxon>Bacteria</taxon>
        <taxon>Pseudomonadati</taxon>
        <taxon>Pseudomonadota</taxon>
        <taxon>Betaproteobacteria</taxon>
        <taxon>Burkholderiales</taxon>
        <taxon>Burkholderiaceae</taxon>
        <taxon>Caballeronia</taxon>
    </lineage>
</organism>
<dbReference type="PANTHER" id="PTHR35861:SF1">
    <property type="entry name" value="PHAGE TAIL SHEATH PROTEIN"/>
    <property type="match status" value="1"/>
</dbReference>
<dbReference type="OrthoDB" id="9767864at2"/>
<evidence type="ECO:0000259" key="2">
    <source>
        <dbReference type="Pfam" id="PF04984"/>
    </source>
</evidence>
<dbReference type="PANTHER" id="PTHR35861">
    <property type="match status" value="1"/>
</dbReference>
<evidence type="ECO:0000313" key="4">
    <source>
        <dbReference type="EMBL" id="SAL58472.1"/>
    </source>
</evidence>
<protein>
    <submittedName>
        <fullName evidence="4">Phage tail sheath protein</fullName>
    </submittedName>
</protein>
<dbReference type="EMBL" id="FCON02000026">
    <property type="protein sequence ID" value="SAL58472.1"/>
    <property type="molecule type" value="Genomic_DNA"/>
</dbReference>
<feature type="domain" description="Tail sheath protein C-terminal" evidence="3">
    <location>
        <begin position="404"/>
        <end position="508"/>
    </location>
</feature>
<gene>
    <name evidence="4" type="ORF">AWB68_02899</name>
</gene>
<dbReference type="Pfam" id="PF04984">
    <property type="entry name" value="Phage_sheath_1"/>
    <property type="match status" value="1"/>
</dbReference>
<keyword evidence="5" id="KW-1185">Reference proteome</keyword>
<dbReference type="Proteomes" id="UP000054770">
    <property type="component" value="Unassembled WGS sequence"/>
</dbReference>
<dbReference type="Gene3D" id="3.40.50.11780">
    <property type="match status" value="2"/>
</dbReference>
<evidence type="ECO:0000259" key="3">
    <source>
        <dbReference type="Pfam" id="PF17482"/>
    </source>
</evidence>
<reference evidence="4" key="1">
    <citation type="submission" date="2016-01" db="EMBL/GenBank/DDBJ databases">
        <authorList>
            <person name="Peeters C."/>
        </authorList>
    </citation>
    <scope>NUCLEOTIDE SEQUENCE [LARGE SCALE GENOMIC DNA]</scope>
    <source>
        <strain evidence="4">LMG 22940</strain>
    </source>
</reference>
<evidence type="ECO:0000313" key="5">
    <source>
        <dbReference type="Proteomes" id="UP000054770"/>
    </source>
</evidence>
<name>A0A158IPA8_9BURK</name>
<comment type="similarity">
    <text evidence="1">Belongs to the myoviridae tail sheath protein family.</text>
</comment>
<evidence type="ECO:0000256" key="1">
    <source>
        <dbReference type="ARBA" id="ARBA00008005"/>
    </source>
</evidence>
<sequence>MTTYTFPGVYIEEVPSGIHTIVGVATSITGFIGWAAQGPTTQATLVQSWPEFQRVFGGLDSRSTLGYSVNQFFNNGGQQAYIVRLVDSATAGSAKVSVPDTSGGTAFVATASSPGMWATFYGVRIVAKPGDATRFSVLVTYTPAGGSESIVESFTNLSNDTADPQGRYVGSVVNSGSSFIQLSSITTVAPKPNPPGGGSPPSPYTLAGSSLDGNVLTPGTSAFHKALNADNTGSGGVFLLDRVDLFNLLCVPAETDAATIALLQGYCRAHRAFLIVDSDPTVSLATFEANGPNSQITGKDSINSALYYPWVDAPDPLQQGRIASYPPCGFVAGIYASTDASRGIWKAPAGVDASLTGATGLVIPLTDLENGTLNIMAVNCLRSFRVYGNVVWGARTLQGNDQVGSEWKYVPVRRLALYLEESLYRGTQWAVFEPNDNPLWAQLRLNVGAFMHDLYTKGAFQGASAREAYFVKCDGQITTQNDINMGVVNVWVGFAPLQPAEFVVLQIQQMAGQVQT</sequence>